<dbReference type="AlphaFoldDB" id="A0A2C9D7T7"/>
<evidence type="ECO:0000313" key="2">
    <source>
        <dbReference type="Proteomes" id="UP000223606"/>
    </source>
</evidence>
<organism evidence="1 2">
    <name type="scientific">Hartmannibacter diazotrophicus</name>
    <dbReference type="NCBI Taxonomy" id="1482074"/>
    <lineage>
        <taxon>Bacteria</taxon>
        <taxon>Pseudomonadati</taxon>
        <taxon>Pseudomonadota</taxon>
        <taxon>Alphaproteobacteria</taxon>
        <taxon>Hyphomicrobiales</taxon>
        <taxon>Pleomorphomonadaceae</taxon>
        <taxon>Hartmannibacter</taxon>
    </lineage>
</organism>
<evidence type="ECO:0008006" key="3">
    <source>
        <dbReference type="Google" id="ProtNLM"/>
    </source>
</evidence>
<dbReference type="RefSeq" id="WP_099556271.1">
    <property type="nucleotide sequence ID" value="NZ_LT960614.1"/>
</dbReference>
<keyword evidence="2" id="KW-1185">Reference proteome</keyword>
<dbReference type="KEGG" id="hdi:HDIA_2270"/>
<accession>A0A2C9D7T7</accession>
<name>A0A2C9D7T7_9HYPH</name>
<dbReference type="EMBL" id="LT960614">
    <property type="protein sequence ID" value="SON55811.1"/>
    <property type="molecule type" value="Genomic_DNA"/>
</dbReference>
<dbReference type="Proteomes" id="UP000223606">
    <property type="component" value="Chromosome 1"/>
</dbReference>
<dbReference type="OrthoDB" id="572526at2"/>
<evidence type="ECO:0000313" key="1">
    <source>
        <dbReference type="EMBL" id="SON55811.1"/>
    </source>
</evidence>
<proteinExistence type="predicted"/>
<protein>
    <recommendedName>
        <fullName evidence="3">Capsid protein</fullName>
    </recommendedName>
</protein>
<sequence>MADRRPFAVSASLTAIAIAFRNPAYSLIADKVMPRSPVGSERFKWTYYDIAQGFTVPDTRVGRKGRVNQVEFMGEERDGSTEDHALDAPIPNSDIEEARKLREQGLSTYDPEHVATQYLTDLTILDREIRVADTVQDPNNYAAGNQYDITVATDRFDDPDSNPFDVLDTALSAVLGMRPNLLCMGQPVWTKLKKHPRLIKAVKGGLTDEGAITRQQLAELIEVPQILVGEGRVNIARPGQPMNLTYCWGKSIQGLFINPVATTQMGMTWGLTAENGSRVAGTIEDKDIGMRGGLRVRVGEAVRELVVAQECGFIIENAVT</sequence>
<dbReference type="InterPro" id="IPR053738">
    <property type="entry name" value="Lambda_capsid_assembly"/>
</dbReference>
<reference evidence="2" key="1">
    <citation type="submission" date="2017-09" db="EMBL/GenBank/DDBJ databases">
        <title>Genome sequence of Nannocystis excedens DSM 71.</title>
        <authorList>
            <person name="Blom J."/>
        </authorList>
    </citation>
    <scope>NUCLEOTIDE SEQUENCE [LARGE SCALE GENOMIC DNA]</scope>
    <source>
        <strain evidence="2">type strain: E19</strain>
    </source>
</reference>
<dbReference type="Gene3D" id="3.90.1690.10">
    <property type="entry name" value="phage-related protein like domain"/>
    <property type="match status" value="1"/>
</dbReference>
<gene>
    <name evidence="1" type="ORF">HDIA_2270</name>
</gene>